<accession>A0A1G9PRV1</accession>
<dbReference type="EMBL" id="FNGO01000014">
    <property type="protein sequence ID" value="SDM01510.1"/>
    <property type="molecule type" value="Genomic_DNA"/>
</dbReference>
<evidence type="ECO:0000256" key="17">
    <source>
        <dbReference type="HAMAP-Rule" id="MF_01006"/>
    </source>
</evidence>
<dbReference type="GO" id="GO:0050380">
    <property type="term" value="F:undecaprenyl-diphosphatase activity"/>
    <property type="evidence" value="ECO:0007669"/>
    <property type="project" value="UniProtKB-UniRule"/>
</dbReference>
<dbReference type="InterPro" id="IPR003824">
    <property type="entry name" value="UppP"/>
</dbReference>
<reference evidence="18 19" key="1">
    <citation type="submission" date="2016-10" db="EMBL/GenBank/DDBJ databases">
        <authorList>
            <person name="de Groot N.N."/>
        </authorList>
    </citation>
    <scope>NUCLEOTIDE SEQUENCE [LARGE SCALE GENOMIC DNA]</scope>
    <source>
        <strain evidence="18 19">SLAS-1</strain>
    </source>
</reference>
<dbReference type="STRING" id="321763.SAMN04488692_11411"/>
<evidence type="ECO:0000256" key="5">
    <source>
        <dbReference type="ARBA" id="ARBA00022475"/>
    </source>
</evidence>
<dbReference type="AlphaFoldDB" id="A0A1G9PRV1"/>
<keyword evidence="10 17" id="KW-1133">Transmembrane helix</keyword>
<dbReference type="HAMAP" id="MF_01006">
    <property type="entry name" value="Undec_diphosphatase"/>
    <property type="match status" value="1"/>
</dbReference>
<dbReference type="GO" id="GO:0071555">
    <property type="term" value="P:cell wall organization"/>
    <property type="evidence" value="ECO:0007669"/>
    <property type="project" value="UniProtKB-KW"/>
</dbReference>
<dbReference type="GO" id="GO:0005886">
    <property type="term" value="C:plasma membrane"/>
    <property type="evidence" value="ECO:0007669"/>
    <property type="project" value="UniProtKB-SubCell"/>
</dbReference>
<evidence type="ECO:0000256" key="4">
    <source>
        <dbReference type="ARBA" id="ARBA00021581"/>
    </source>
</evidence>
<keyword evidence="7 17" id="KW-0378">Hydrolase</keyword>
<feature type="transmembrane region" description="Helical" evidence="17">
    <location>
        <begin position="41"/>
        <end position="59"/>
    </location>
</feature>
<gene>
    <name evidence="17" type="primary">uppP</name>
    <name evidence="18" type="ORF">SAMN04488692_11411</name>
</gene>
<dbReference type="RefSeq" id="WP_089760593.1">
    <property type="nucleotide sequence ID" value="NZ_FNGO01000014.1"/>
</dbReference>
<comment type="catalytic activity">
    <reaction evidence="16 17">
        <text>di-trans,octa-cis-undecaprenyl diphosphate + H2O = di-trans,octa-cis-undecaprenyl phosphate + phosphate + H(+)</text>
        <dbReference type="Rhea" id="RHEA:28094"/>
        <dbReference type="ChEBI" id="CHEBI:15377"/>
        <dbReference type="ChEBI" id="CHEBI:15378"/>
        <dbReference type="ChEBI" id="CHEBI:43474"/>
        <dbReference type="ChEBI" id="CHEBI:58405"/>
        <dbReference type="ChEBI" id="CHEBI:60392"/>
        <dbReference type="EC" id="3.6.1.27"/>
    </reaction>
</comment>
<feature type="transmembrane region" description="Helical" evidence="17">
    <location>
        <begin position="238"/>
        <end position="256"/>
    </location>
</feature>
<comment type="subcellular location">
    <subcellularLocation>
        <location evidence="1 17">Cell membrane</location>
        <topology evidence="1 17">Multi-pass membrane protein</topology>
    </subcellularLocation>
</comment>
<evidence type="ECO:0000256" key="9">
    <source>
        <dbReference type="ARBA" id="ARBA00022984"/>
    </source>
</evidence>
<dbReference type="PANTHER" id="PTHR30622">
    <property type="entry name" value="UNDECAPRENYL-DIPHOSPHATASE"/>
    <property type="match status" value="1"/>
</dbReference>
<proteinExistence type="inferred from homology"/>
<dbReference type="Proteomes" id="UP000199476">
    <property type="component" value="Unassembled WGS sequence"/>
</dbReference>
<dbReference type="GO" id="GO:0008360">
    <property type="term" value="P:regulation of cell shape"/>
    <property type="evidence" value="ECO:0007669"/>
    <property type="project" value="UniProtKB-KW"/>
</dbReference>
<evidence type="ECO:0000256" key="8">
    <source>
        <dbReference type="ARBA" id="ARBA00022960"/>
    </source>
</evidence>
<evidence type="ECO:0000256" key="6">
    <source>
        <dbReference type="ARBA" id="ARBA00022692"/>
    </source>
</evidence>
<comment type="similarity">
    <text evidence="2 17">Belongs to the UppP family.</text>
</comment>
<feature type="transmembrane region" description="Helical" evidence="17">
    <location>
        <begin position="175"/>
        <end position="196"/>
    </location>
</feature>
<evidence type="ECO:0000256" key="7">
    <source>
        <dbReference type="ARBA" id="ARBA00022801"/>
    </source>
</evidence>
<keyword evidence="6 17" id="KW-0812">Transmembrane</keyword>
<evidence type="ECO:0000256" key="14">
    <source>
        <dbReference type="ARBA" id="ARBA00032707"/>
    </source>
</evidence>
<dbReference type="GO" id="GO:0046677">
    <property type="term" value="P:response to antibiotic"/>
    <property type="evidence" value="ECO:0007669"/>
    <property type="project" value="UniProtKB-UniRule"/>
</dbReference>
<evidence type="ECO:0000256" key="3">
    <source>
        <dbReference type="ARBA" id="ARBA00012374"/>
    </source>
</evidence>
<evidence type="ECO:0000256" key="10">
    <source>
        <dbReference type="ARBA" id="ARBA00022989"/>
    </source>
</evidence>
<keyword evidence="11 17" id="KW-0472">Membrane</keyword>
<dbReference type="EC" id="3.6.1.27" evidence="3 17"/>
<evidence type="ECO:0000256" key="15">
    <source>
        <dbReference type="ARBA" id="ARBA00032932"/>
    </source>
</evidence>
<evidence type="ECO:0000256" key="11">
    <source>
        <dbReference type="ARBA" id="ARBA00023136"/>
    </source>
</evidence>
<sequence>MTELIEAVLLGLLQGVVDPMPVSSSGHLVLLQHFFGIEQRLTLSVFLHFGNLLAIILVFRRDIKEIFSFNPRYPRLVKYIIIGILPVGTVGFILKPFFDRVFATTIIVGFMLLVTGLVLFTSKYAANKGRDMEEMQLKDAVIVGLAQMLALFPGLSRSGMTIVSGLHSGLDRRLAVKYSFLMSVPVVLAATSLELIEVIQTGTGDVGVNMIITGTITAVISGFAAIKLLQHIVERQSLFFFAYYCWMLGSAILAIFL</sequence>
<dbReference type="GO" id="GO:0009252">
    <property type="term" value="P:peptidoglycan biosynthetic process"/>
    <property type="evidence" value="ECO:0007669"/>
    <property type="project" value="UniProtKB-KW"/>
</dbReference>
<evidence type="ECO:0000256" key="13">
    <source>
        <dbReference type="ARBA" id="ARBA00023316"/>
    </source>
</evidence>
<feature type="transmembrane region" description="Helical" evidence="17">
    <location>
        <begin position="79"/>
        <end position="98"/>
    </location>
</feature>
<keyword evidence="9 17" id="KW-0573">Peptidoglycan synthesis</keyword>
<protein>
    <recommendedName>
        <fullName evidence="4 17">Undecaprenyl-diphosphatase</fullName>
        <ecNumber evidence="3 17">3.6.1.27</ecNumber>
    </recommendedName>
    <alternativeName>
        <fullName evidence="15 17">Bacitracin resistance protein</fullName>
    </alternativeName>
    <alternativeName>
        <fullName evidence="14 17">Undecaprenyl pyrophosphate phosphatase</fullName>
    </alternativeName>
</protein>
<dbReference type="PANTHER" id="PTHR30622:SF2">
    <property type="entry name" value="UNDECAPRENYL-DIPHOSPHATASE"/>
    <property type="match status" value="1"/>
</dbReference>
<feature type="transmembrane region" description="Helical" evidence="17">
    <location>
        <begin position="208"/>
        <end position="226"/>
    </location>
</feature>
<keyword evidence="13 17" id="KW-0961">Cell wall biogenesis/degradation</keyword>
<evidence type="ECO:0000256" key="2">
    <source>
        <dbReference type="ARBA" id="ARBA00010621"/>
    </source>
</evidence>
<keyword evidence="19" id="KW-1185">Reference proteome</keyword>
<dbReference type="OrthoDB" id="9808289at2"/>
<comment type="function">
    <text evidence="17">Catalyzes the dephosphorylation of undecaprenyl diphosphate (UPP). Confers resistance to bacitracin.</text>
</comment>
<feature type="transmembrane region" description="Helical" evidence="17">
    <location>
        <begin position="137"/>
        <end position="155"/>
    </location>
</feature>
<organism evidence="18 19">
    <name type="scientific">Halarsenatibacter silvermanii</name>
    <dbReference type="NCBI Taxonomy" id="321763"/>
    <lineage>
        <taxon>Bacteria</taxon>
        <taxon>Bacillati</taxon>
        <taxon>Bacillota</taxon>
        <taxon>Clostridia</taxon>
        <taxon>Halanaerobiales</taxon>
        <taxon>Halarsenatibacteraceae</taxon>
        <taxon>Halarsenatibacter</taxon>
    </lineage>
</organism>
<evidence type="ECO:0000256" key="16">
    <source>
        <dbReference type="ARBA" id="ARBA00047594"/>
    </source>
</evidence>
<evidence type="ECO:0000256" key="1">
    <source>
        <dbReference type="ARBA" id="ARBA00004651"/>
    </source>
</evidence>
<evidence type="ECO:0000313" key="18">
    <source>
        <dbReference type="EMBL" id="SDM01510.1"/>
    </source>
</evidence>
<feature type="transmembrane region" description="Helical" evidence="17">
    <location>
        <begin position="104"/>
        <end position="125"/>
    </location>
</feature>
<keyword evidence="8 17" id="KW-0133">Cell shape</keyword>
<comment type="miscellaneous">
    <text evidence="17">Bacitracin is thought to be involved in the inhibition of peptidoglycan synthesis by sequestering undecaprenyl diphosphate, thereby reducing the pool of lipid carrier available.</text>
</comment>
<name>A0A1G9PRV1_9FIRM</name>
<dbReference type="Pfam" id="PF02673">
    <property type="entry name" value="BacA"/>
    <property type="match status" value="1"/>
</dbReference>
<keyword evidence="12 17" id="KW-0046">Antibiotic resistance</keyword>
<evidence type="ECO:0000313" key="19">
    <source>
        <dbReference type="Proteomes" id="UP000199476"/>
    </source>
</evidence>
<keyword evidence="5 17" id="KW-1003">Cell membrane</keyword>
<evidence type="ECO:0000256" key="12">
    <source>
        <dbReference type="ARBA" id="ARBA00023251"/>
    </source>
</evidence>